<dbReference type="EMBL" id="FR872582">
    <property type="protein sequence ID" value="CCB87993.1"/>
    <property type="molecule type" value="Genomic_DNA"/>
</dbReference>
<dbReference type="Gene3D" id="1.25.40.10">
    <property type="entry name" value="Tetratricopeptide repeat domain"/>
    <property type="match status" value="3"/>
</dbReference>
<dbReference type="AlphaFoldDB" id="F8L5A7"/>
<dbReference type="SUPFAM" id="SSF48452">
    <property type="entry name" value="TPR-like"/>
    <property type="match status" value="1"/>
</dbReference>
<sequence length="946" mass="109638">MSSLRLITFSWFLLGTTASFAVEKTPPHSTQIESDEEAFLIRRIAEFWKDGDYGIVKAQIQDFFDKYPKSRLKDYFLGILGDIYLQENNYESALNSYEAISSSDITEKIILNKLQCYYELDQYDHLALEGRPFIGKDIEAVKGRKHELYFLVAEGCFRQALKEENVELKTKLVREARSYYDQLDKTPYAEASTFSLAEIYAILGEHKKGAETYLGLVELHPEMKEDLLFQAGILQAQFDRKAAIETFTKIRELDGNKASDASFNLVVLLFQNEDYQKVISSYEKLASSVPEAYQPTFNFIVGKSFFSLGDYNNAIDPLSRYIESQYVPNDQLKNALLIQMTCAHQAGNEELFNLNFEKLGSLFPDDPEIPKALFMHAMILKEQGAISRADEKLKEIKEKYNNFEDQESFLFEYGLLAHQNERWEDSYKTFKDYVDMFPKSQRADAAWKLFLSSSLNYYKRSGEEGPYRKNLFFNDLEKVLHHHNFLTAEEMKDYSLLYAKTAYELEAYSSALYVLQDHLFTKVTEEGDPLALAEAHFIAGLCHAEMQADYSAFCMHLEQAMLLNPEMYDTPTTHLQLYNAYISLAGYGDGAKAQADADQQKDFVTHAANHLQEAIDKGEQNIKRENRLWLANYYYQSAKEYVEAHWTHQVTDHPEIANAMDLAAEHYKTLLYDRGQMIELTSDNLHLENEFLKLAKLLGYRKQNEQKLQLVKNLIEQQSSKPQLNWSSQKQALFELAKVYQDLGDSERAFETYSFIHTSSDHFPTSMSNLATLESARLHFNMLEEAYKTETNEEILSILNDLKELQIRKNVTSEPTHLEAALDYAKIRSEIGKSAERDSRYLFFLKRIQDDFNSQEDLVTQDYLVTLNKHAKKKQVFDSYMKFIDAEKYRLEAKQMYQQERLSEMEELHESALSLYSEIKNDPATPEDLYVRITTSIQEINALNAY</sequence>
<feature type="signal peptide" evidence="2">
    <location>
        <begin position="1"/>
        <end position="21"/>
    </location>
</feature>
<feature type="chain" id="PRO_5003374186" evidence="2">
    <location>
        <begin position="22"/>
        <end position="946"/>
    </location>
</feature>
<protein>
    <submittedName>
        <fullName evidence="3">Uncharacterized protein</fullName>
    </submittedName>
</protein>
<reference key="1">
    <citation type="journal article" date="2011" name="Mol. Biol. Evol.">
        <title>Unity in variety -- the pan-genome of the Chlamydiae.</title>
        <authorList>
            <person name="Collingro A."/>
            <person name="Tischler P."/>
            <person name="Weinmaier T."/>
            <person name="Penz T."/>
            <person name="Heinz E."/>
            <person name="Brunham R.C."/>
            <person name="Read T.D."/>
            <person name="Bavoil P.M."/>
            <person name="Sachse K."/>
            <person name="Kahane S."/>
            <person name="Friedman M.G."/>
            <person name="Rattei T."/>
            <person name="Myers G.S.A."/>
            <person name="Horn M."/>
        </authorList>
    </citation>
    <scope>NUCLEOTIDE SEQUENCE</scope>
    <source>
        <strain>Z</strain>
    </source>
</reference>
<reference evidence="3 4" key="2">
    <citation type="journal article" date="2011" name="Mol. Biol. Evol.">
        <title>Unity in variety--the pan-genome of the Chlamydiae.</title>
        <authorList>
            <person name="Collingro A."/>
            <person name="Tischler P."/>
            <person name="Weinmaier T."/>
            <person name="Penz T."/>
            <person name="Heinz E."/>
            <person name="Brunham R.C."/>
            <person name="Read T.D."/>
            <person name="Bavoil P.M."/>
            <person name="Sachse K."/>
            <person name="Kahane S."/>
            <person name="Friedman M.G."/>
            <person name="Rattei T."/>
            <person name="Myers G.S."/>
            <person name="Horn M."/>
        </authorList>
    </citation>
    <scope>NUCLEOTIDE SEQUENCE [LARGE SCALE GENOMIC DNA]</scope>
    <source>
        <strain evidence="4">ATCC VR-1471 / Z</strain>
    </source>
</reference>
<evidence type="ECO:0000256" key="2">
    <source>
        <dbReference type="SAM" id="SignalP"/>
    </source>
</evidence>
<dbReference type="STRING" id="331113.SNE_A01150"/>
<dbReference type="Proteomes" id="UP000000496">
    <property type="component" value="Chromosome gsn.131"/>
</dbReference>
<feature type="coiled-coil region" evidence="1">
    <location>
        <begin position="379"/>
        <end position="406"/>
    </location>
</feature>
<dbReference type="eggNOG" id="COG0457">
    <property type="taxonomic scope" value="Bacteria"/>
</dbReference>
<dbReference type="HOGENOM" id="CLU_310764_0_0_0"/>
<name>F8L5A7_SIMNZ</name>
<keyword evidence="4" id="KW-1185">Reference proteome</keyword>
<keyword evidence="2" id="KW-0732">Signal</keyword>
<evidence type="ECO:0000313" key="4">
    <source>
        <dbReference type="Proteomes" id="UP000000496"/>
    </source>
</evidence>
<organism evidence="3 4">
    <name type="scientific">Simkania negevensis (strain ATCC VR-1471 / DSM 27360 / Z)</name>
    <dbReference type="NCBI Taxonomy" id="331113"/>
    <lineage>
        <taxon>Bacteria</taxon>
        <taxon>Pseudomonadati</taxon>
        <taxon>Chlamydiota</taxon>
        <taxon>Chlamydiia</taxon>
        <taxon>Parachlamydiales</taxon>
        <taxon>Simkaniaceae</taxon>
        <taxon>Simkania</taxon>
    </lineage>
</organism>
<proteinExistence type="predicted"/>
<evidence type="ECO:0000313" key="3">
    <source>
        <dbReference type="EMBL" id="CCB87993.1"/>
    </source>
</evidence>
<accession>F8L5A7</accession>
<dbReference type="InterPro" id="IPR011990">
    <property type="entry name" value="TPR-like_helical_dom_sf"/>
</dbReference>
<keyword evidence="1" id="KW-0175">Coiled coil</keyword>
<evidence type="ECO:0000256" key="1">
    <source>
        <dbReference type="SAM" id="Coils"/>
    </source>
</evidence>
<gene>
    <name evidence="3" type="ordered locus">SNE_A01150</name>
</gene>
<dbReference type="KEGG" id="sng:SNE_A01150"/>